<organism evidence="2">
    <name type="scientific">marine sediment metagenome</name>
    <dbReference type="NCBI Taxonomy" id="412755"/>
    <lineage>
        <taxon>unclassified sequences</taxon>
        <taxon>metagenomes</taxon>
        <taxon>ecological metagenomes</taxon>
    </lineage>
</organism>
<accession>A0A0F9LB72</accession>
<dbReference type="AlphaFoldDB" id="A0A0F9LB72"/>
<dbReference type="EMBL" id="LAZR01012837">
    <property type="protein sequence ID" value="KKM24845.1"/>
    <property type="molecule type" value="Genomic_DNA"/>
</dbReference>
<reference evidence="2" key="1">
    <citation type="journal article" date="2015" name="Nature">
        <title>Complex archaea that bridge the gap between prokaryotes and eukaryotes.</title>
        <authorList>
            <person name="Spang A."/>
            <person name="Saw J.H."/>
            <person name="Jorgensen S.L."/>
            <person name="Zaremba-Niedzwiedzka K."/>
            <person name="Martijn J."/>
            <person name="Lind A.E."/>
            <person name="van Eijk R."/>
            <person name="Schleper C."/>
            <person name="Guy L."/>
            <person name="Ettema T.J."/>
        </authorList>
    </citation>
    <scope>NUCLEOTIDE SEQUENCE</scope>
</reference>
<feature type="region of interest" description="Disordered" evidence="1">
    <location>
        <begin position="130"/>
        <end position="153"/>
    </location>
</feature>
<name>A0A0F9LB72_9ZZZZ</name>
<comment type="caution">
    <text evidence="2">The sequence shown here is derived from an EMBL/GenBank/DDBJ whole genome shotgun (WGS) entry which is preliminary data.</text>
</comment>
<protein>
    <submittedName>
        <fullName evidence="2">Uncharacterized protein</fullName>
    </submittedName>
</protein>
<evidence type="ECO:0000256" key="1">
    <source>
        <dbReference type="SAM" id="MobiDB-lite"/>
    </source>
</evidence>
<proteinExistence type="predicted"/>
<sequence>MPMYAILKNVSPEAADSRYAVVDFADDLPGARKIQAEQESGTHLFLDNDYHELSAGCIDIMRAHMSQAGIEAPFADDGTHVLVLELLELRRRFNNGERLDLGEVSDEILCQHCQLPETHHALTTVSCEGYSPPSPHVTSEKRAVLQENTEVEE</sequence>
<gene>
    <name evidence="2" type="ORF">LCGC14_1600960</name>
</gene>
<evidence type="ECO:0000313" key="2">
    <source>
        <dbReference type="EMBL" id="KKM24845.1"/>
    </source>
</evidence>